<evidence type="ECO:0000313" key="3">
    <source>
        <dbReference type="Proteomes" id="UP000235371"/>
    </source>
</evidence>
<gene>
    <name evidence="2" type="ORF">K444DRAFT_623052</name>
</gene>
<feature type="compositionally biased region" description="Basic residues" evidence="1">
    <location>
        <begin position="171"/>
        <end position="180"/>
    </location>
</feature>
<reference evidence="2 3" key="1">
    <citation type="submission" date="2016-04" db="EMBL/GenBank/DDBJ databases">
        <title>A degradative enzymes factory behind the ericoid mycorrhizal symbiosis.</title>
        <authorList>
            <consortium name="DOE Joint Genome Institute"/>
            <person name="Martino E."/>
            <person name="Morin E."/>
            <person name="Grelet G."/>
            <person name="Kuo A."/>
            <person name="Kohler A."/>
            <person name="Daghino S."/>
            <person name="Barry K."/>
            <person name="Choi C."/>
            <person name="Cichocki N."/>
            <person name="Clum A."/>
            <person name="Copeland A."/>
            <person name="Hainaut M."/>
            <person name="Haridas S."/>
            <person name="Labutti K."/>
            <person name="Lindquist E."/>
            <person name="Lipzen A."/>
            <person name="Khouja H.-R."/>
            <person name="Murat C."/>
            <person name="Ohm R."/>
            <person name="Olson A."/>
            <person name="Spatafora J."/>
            <person name="Veneault-Fourrey C."/>
            <person name="Henrissat B."/>
            <person name="Grigoriev I."/>
            <person name="Martin F."/>
            <person name="Perotto S."/>
        </authorList>
    </citation>
    <scope>NUCLEOTIDE SEQUENCE [LARGE SCALE GENOMIC DNA]</scope>
    <source>
        <strain evidence="2 3">E</strain>
    </source>
</reference>
<sequence>MPSLSSIFHHKSHSNAAHEVDAGVKKTEAKAPPQQSASPPYAETEQSTTQTAANPNHPQQVALQFAPGTGPAAHGQMAQANNIGMMAGGAAGWATGEGVGTGMWEGQVGANLVMQRIQQEQRHQYYREQALRYRDGLPADGVGSAGGLAAPVGVGRDRSRSRSQRREERRKARWERRAKRRDGGGGEEHEVSSGSDTG</sequence>
<name>A0A2J6SFI3_9HELO</name>
<dbReference type="OrthoDB" id="10548309at2759"/>
<dbReference type="AlphaFoldDB" id="A0A2J6SFI3"/>
<dbReference type="EMBL" id="KZ613921">
    <property type="protein sequence ID" value="PMD49510.1"/>
    <property type="molecule type" value="Genomic_DNA"/>
</dbReference>
<evidence type="ECO:0000313" key="2">
    <source>
        <dbReference type="EMBL" id="PMD49510.1"/>
    </source>
</evidence>
<feature type="compositionally biased region" description="Basic and acidic residues" evidence="1">
    <location>
        <begin position="155"/>
        <end position="170"/>
    </location>
</feature>
<evidence type="ECO:0000256" key="1">
    <source>
        <dbReference type="SAM" id="MobiDB-lite"/>
    </source>
</evidence>
<dbReference type="RefSeq" id="XP_024726414.1">
    <property type="nucleotide sequence ID" value="XM_024882228.1"/>
</dbReference>
<protein>
    <submittedName>
        <fullName evidence="2">Uncharacterized protein</fullName>
    </submittedName>
</protein>
<organism evidence="2 3">
    <name type="scientific">Hyaloscypha bicolor E</name>
    <dbReference type="NCBI Taxonomy" id="1095630"/>
    <lineage>
        <taxon>Eukaryota</taxon>
        <taxon>Fungi</taxon>
        <taxon>Dikarya</taxon>
        <taxon>Ascomycota</taxon>
        <taxon>Pezizomycotina</taxon>
        <taxon>Leotiomycetes</taxon>
        <taxon>Helotiales</taxon>
        <taxon>Hyaloscyphaceae</taxon>
        <taxon>Hyaloscypha</taxon>
        <taxon>Hyaloscypha bicolor</taxon>
    </lineage>
</organism>
<dbReference type="GeneID" id="36590305"/>
<accession>A0A2J6SFI3</accession>
<dbReference type="InParanoid" id="A0A2J6SFI3"/>
<feature type="compositionally biased region" description="Low complexity" evidence="1">
    <location>
        <begin position="31"/>
        <end position="53"/>
    </location>
</feature>
<feature type="region of interest" description="Disordered" evidence="1">
    <location>
        <begin position="1"/>
        <end position="54"/>
    </location>
</feature>
<feature type="compositionally biased region" description="Basic and acidic residues" evidence="1">
    <location>
        <begin position="181"/>
        <end position="191"/>
    </location>
</feature>
<feature type="compositionally biased region" description="Basic and acidic residues" evidence="1">
    <location>
        <begin position="16"/>
        <end position="29"/>
    </location>
</feature>
<proteinExistence type="predicted"/>
<keyword evidence="3" id="KW-1185">Reference proteome</keyword>
<dbReference type="Proteomes" id="UP000235371">
    <property type="component" value="Unassembled WGS sequence"/>
</dbReference>
<feature type="region of interest" description="Disordered" evidence="1">
    <location>
        <begin position="136"/>
        <end position="198"/>
    </location>
</feature>